<sequence length="141" mass="15646">MFGGGMGNENPLRGQFSRGASRTTQSAFQGRIISWLRGVFSAESVNELGEEVRKHFPRSTYWIVDASKLETFDKGAREVFLKLLQEFSAAGGKGLVLHSTNQLFAMVIQRFANNANIRLTLVRSGPELSALLQKPLPFETL</sequence>
<dbReference type="EMBL" id="PCSZ01000076">
    <property type="protein sequence ID" value="PIP60223.1"/>
    <property type="molecule type" value="Genomic_DNA"/>
</dbReference>
<feature type="region of interest" description="Disordered" evidence="1">
    <location>
        <begin position="1"/>
        <end position="21"/>
    </location>
</feature>
<organism evidence="2 3">
    <name type="scientific">Candidatus Uhrbacteria bacterium CG22_combo_CG10-13_8_21_14_all_47_17</name>
    <dbReference type="NCBI Taxonomy" id="1975041"/>
    <lineage>
        <taxon>Bacteria</taxon>
        <taxon>Candidatus Uhriibacteriota</taxon>
    </lineage>
</organism>
<reference evidence="2 3" key="1">
    <citation type="submission" date="2017-09" db="EMBL/GenBank/DDBJ databases">
        <title>Depth-based differentiation of microbial function through sediment-hosted aquifers and enrichment of novel symbionts in the deep terrestrial subsurface.</title>
        <authorList>
            <person name="Probst A.J."/>
            <person name="Ladd B."/>
            <person name="Jarett J.K."/>
            <person name="Geller-Mcgrath D.E."/>
            <person name="Sieber C.M."/>
            <person name="Emerson J.B."/>
            <person name="Anantharaman K."/>
            <person name="Thomas B.C."/>
            <person name="Malmstrom R."/>
            <person name="Stieglmeier M."/>
            <person name="Klingl A."/>
            <person name="Woyke T."/>
            <person name="Ryan C.M."/>
            <person name="Banfield J.F."/>
        </authorList>
    </citation>
    <scope>NUCLEOTIDE SEQUENCE [LARGE SCALE GENOMIC DNA]</scope>
    <source>
        <strain evidence="2">CG22_combo_CG10-13_8_21_14_all_47_17</strain>
    </source>
</reference>
<evidence type="ECO:0000313" key="2">
    <source>
        <dbReference type="EMBL" id="PIP60223.1"/>
    </source>
</evidence>
<evidence type="ECO:0000256" key="1">
    <source>
        <dbReference type="SAM" id="MobiDB-lite"/>
    </source>
</evidence>
<dbReference type="AlphaFoldDB" id="A0A2H0BRB1"/>
<comment type="caution">
    <text evidence="2">The sequence shown here is derived from an EMBL/GenBank/DDBJ whole genome shotgun (WGS) entry which is preliminary data.</text>
</comment>
<evidence type="ECO:0008006" key="4">
    <source>
        <dbReference type="Google" id="ProtNLM"/>
    </source>
</evidence>
<dbReference type="Proteomes" id="UP000231581">
    <property type="component" value="Unassembled WGS sequence"/>
</dbReference>
<dbReference type="InterPro" id="IPR036513">
    <property type="entry name" value="STAS_dom_sf"/>
</dbReference>
<name>A0A2H0BRB1_9BACT</name>
<accession>A0A2H0BRB1</accession>
<evidence type="ECO:0000313" key="3">
    <source>
        <dbReference type="Proteomes" id="UP000231581"/>
    </source>
</evidence>
<proteinExistence type="predicted"/>
<protein>
    <recommendedName>
        <fullName evidence="4">STAS domain-containing protein</fullName>
    </recommendedName>
</protein>
<gene>
    <name evidence="2" type="ORF">COX00_04150</name>
</gene>
<dbReference type="SUPFAM" id="SSF52091">
    <property type="entry name" value="SpoIIaa-like"/>
    <property type="match status" value="1"/>
</dbReference>